<organism evidence="2 3">
    <name type="scientific">Streptomyces atratus</name>
    <dbReference type="NCBI Taxonomy" id="1893"/>
    <lineage>
        <taxon>Bacteria</taxon>
        <taxon>Bacillati</taxon>
        <taxon>Actinomycetota</taxon>
        <taxon>Actinomycetes</taxon>
        <taxon>Kitasatosporales</taxon>
        <taxon>Streptomycetaceae</taxon>
        <taxon>Streptomyces</taxon>
    </lineage>
</organism>
<proteinExistence type="predicted"/>
<sequence length="184" mass="19233">MEAKPPQTRRWPGAQLRALLAPTKTPGGERKRRARLLLSGLLRCSSCGGSMRVNKTGGQNPVARYACPGRSDGTGCARSTSIVAEWLEEHVERTFLATVGKLEVVEARETVREVAELARTLGEALQGGDGAEGGQWFVGGHSGGAFLGLFEEGGEVGGHGDGAGPCFGDVGVLGLVRSIMFGAR</sequence>
<dbReference type="InterPro" id="IPR025827">
    <property type="entry name" value="Zn_ribbon_recom_dom"/>
</dbReference>
<dbReference type="Pfam" id="PF13408">
    <property type="entry name" value="Zn_ribbon_recom"/>
    <property type="match status" value="1"/>
</dbReference>
<dbReference type="Proteomes" id="UP000252698">
    <property type="component" value="Chromosome"/>
</dbReference>
<evidence type="ECO:0000313" key="2">
    <source>
        <dbReference type="EMBL" id="AXE82125.1"/>
    </source>
</evidence>
<name>A0A2Z5JRV0_STRAR</name>
<protein>
    <recommendedName>
        <fullName evidence="1">Recombinase zinc beta ribbon domain-containing protein</fullName>
    </recommendedName>
</protein>
<dbReference type="KEGG" id="sata:C5746_40465"/>
<evidence type="ECO:0000259" key="1">
    <source>
        <dbReference type="Pfam" id="PF13408"/>
    </source>
</evidence>
<dbReference type="EMBL" id="CP027306">
    <property type="protein sequence ID" value="AXE82125.1"/>
    <property type="molecule type" value="Genomic_DNA"/>
</dbReference>
<accession>A0A2Z5JRV0</accession>
<dbReference type="AlphaFoldDB" id="A0A2Z5JRV0"/>
<reference evidence="2 3" key="1">
    <citation type="journal article" date="2018" name="Front. Microbiol.">
        <title>Genome Sequencing of Streptomyces atratus SCSIOZH16 and Activation Production of Nocardamine via Metabolic Engineering.</title>
        <authorList>
            <person name="Li Y."/>
            <person name="Zhang C."/>
            <person name="Liu C."/>
            <person name="Ju J."/>
            <person name="Ma J."/>
        </authorList>
    </citation>
    <scope>NUCLEOTIDE SEQUENCE [LARGE SCALE GENOMIC DNA]</scope>
    <source>
        <strain evidence="2 3">SCSIO_ZH16</strain>
    </source>
</reference>
<evidence type="ECO:0000313" key="3">
    <source>
        <dbReference type="Proteomes" id="UP000252698"/>
    </source>
</evidence>
<feature type="domain" description="Recombinase zinc beta ribbon" evidence="1">
    <location>
        <begin position="37"/>
        <end position="93"/>
    </location>
</feature>
<gene>
    <name evidence="2" type="ORF">C5746_40465</name>
</gene>